<protein>
    <submittedName>
        <fullName evidence="1">Uncharacterized protein</fullName>
    </submittedName>
</protein>
<proteinExistence type="predicted"/>
<name>A0A2P2PWP5_RHIMU</name>
<accession>A0A2P2PWP5</accession>
<reference evidence="1" key="1">
    <citation type="submission" date="2018-02" db="EMBL/GenBank/DDBJ databases">
        <title>Rhizophora mucronata_Transcriptome.</title>
        <authorList>
            <person name="Meera S.P."/>
            <person name="Sreeshan A."/>
            <person name="Augustine A."/>
        </authorList>
    </citation>
    <scope>NUCLEOTIDE SEQUENCE</scope>
    <source>
        <tissue evidence="1">Leaf</tissue>
    </source>
</reference>
<sequence>MIKKFRYLIPKS</sequence>
<evidence type="ECO:0000313" key="1">
    <source>
        <dbReference type="EMBL" id="MBX59162.1"/>
    </source>
</evidence>
<organism evidence="1">
    <name type="scientific">Rhizophora mucronata</name>
    <name type="common">Asiatic mangrove</name>
    <dbReference type="NCBI Taxonomy" id="61149"/>
    <lineage>
        <taxon>Eukaryota</taxon>
        <taxon>Viridiplantae</taxon>
        <taxon>Streptophyta</taxon>
        <taxon>Embryophyta</taxon>
        <taxon>Tracheophyta</taxon>
        <taxon>Spermatophyta</taxon>
        <taxon>Magnoliopsida</taxon>
        <taxon>eudicotyledons</taxon>
        <taxon>Gunneridae</taxon>
        <taxon>Pentapetalae</taxon>
        <taxon>rosids</taxon>
        <taxon>fabids</taxon>
        <taxon>Malpighiales</taxon>
        <taxon>Rhizophoraceae</taxon>
        <taxon>Rhizophora</taxon>
    </lineage>
</organism>
<dbReference type="EMBL" id="GGEC01078678">
    <property type="protein sequence ID" value="MBX59162.1"/>
    <property type="molecule type" value="Transcribed_RNA"/>
</dbReference>